<reference evidence="6" key="1">
    <citation type="journal article" date="2014" name="BMC Genomics">
        <title>Genome sequencing of two Neorhizobium galegae strains reveals a noeT gene responsible for the unusual acetylation of the nodulation factors.</title>
        <authorList>
            <person name="Osterman J."/>
            <person name="Marsh J."/>
            <person name="Laine P.K."/>
            <person name="Zeng Z."/>
            <person name="Alatalo E."/>
            <person name="Sullivan J.T."/>
            <person name="Young J.P."/>
            <person name="Thomas-Oates J."/>
            <person name="Paulin L."/>
            <person name="Lindstrom K."/>
        </authorList>
    </citation>
    <scope>NUCLEOTIDE SEQUENCE [LARGE SCALE GENOMIC DNA]</scope>
    <source>
        <strain evidence="6">HAMBI 540</strain>
    </source>
</reference>
<dbReference type="KEGG" id="ngg:RG540_CH37880"/>
<protein>
    <submittedName>
        <fullName evidence="5">Transcriptional regulator, HxlR family</fullName>
    </submittedName>
</protein>
<evidence type="ECO:0000259" key="4">
    <source>
        <dbReference type="PROSITE" id="PS51118"/>
    </source>
</evidence>
<dbReference type="InterPro" id="IPR002577">
    <property type="entry name" value="HTH_HxlR"/>
</dbReference>
<keyword evidence="2" id="KW-0238">DNA-binding</keyword>
<keyword evidence="1" id="KW-0805">Transcription regulation</keyword>
<dbReference type="Gene3D" id="1.10.10.10">
    <property type="entry name" value="Winged helix-like DNA-binding domain superfamily/Winged helix DNA-binding domain"/>
    <property type="match status" value="1"/>
</dbReference>
<accession>A0A068SVS5</accession>
<dbReference type="AlphaFoldDB" id="A0A068SVS5"/>
<dbReference type="EMBL" id="HG938353">
    <property type="protein sequence ID" value="CDN49944.1"/>
    <property type="molecule type" value="Genomic_DNA"/>
</dbReference>
<evidence type="ECO:0000313" key="5">
    <source>
        <dbReference type="EMBL" id="CDN49944.1"/>
    </source>
</evidence>
<dbReference type="PANTHER" id="PTHR33204">
    <property type="entry name" value="TRANSCRIPTIONAL REGULATOR, MARR FAMILY"/>
    <property type="match status" value="1"/>
</dbReference>
<dbReference type="PROSITE" id="PS51118">
    <property type="entry name" value="HTH_HXLR"/>
    <property type="match status" value="1"/>
</dbReference>
<name>A0A068SVS5_NEOGA</name>
<proteinExistence type="predicted"/>
<dbReference type="eggNOG" id="COG1733">
    <property type="taxonomic scope" value="Bacteria"/>
</dbReference>
<organism evidence="5 6">
    <name type="scientific">Neorhizobium galegae bv. orientalis str. HAMBI 540</name>
    <dbReference type="NCBI Taxonomy" id="1028800"/>
    <lineage>
        <taxon>Bacteria</taxon>
        <taxon>Pseudomonadati</taxon>
        <taxon>Pseudomonadota</taxon>
        <taxon>Alphaproteobacteria</taxon>
        <taxon>Hyphomicrobiales</taxon>
        <taxon>Rhizobiaceae</taxon>
        <taxon>Rhizobium/Agrobacterium group</taxon>
        <taxon>Neorhizobium</taxon>
    </lineage>
</organism>
<gene>
    <name evidence="5" type="ORF">RG540_CH37880</name>
</gene>
<keyword evidence="3" id="KW-0804">Transcription</keyword>
<dbReference type="OrthoDB" id="9782219at2"/>
<sequence length="170" mass="19332">MKRTGPIDTGCPVLRSLKHVGEVWSFLILRDALTGATRFDEFQRNLDIAPNILTSRLNSLVESGLMERRRYSERPPRDEYHLTQRGRDFKPVVQALLVFGNQHFAPEGESVVIVNRETGEQAEPVMIDRCSGRPLNDPVFTNAAGPAASERIRRRYPSVNQLLPHREADR</sequence>
<dbReference type="InterPro" id="IPR036390">
    <property type="entry name" value="WH_DNA-bd_sf"/>
</dbReference>
<evidence type="ECO:0000256" key="2">
    <source>
        <dbReference type="ARBA" id="ARBA00023125"/>
    </source>
</evidence>
<feature type="domain" description="HTH hxlR-type" evidence="4">
    <location>
        <begin position="11"/>
        <end position="108"/>
    </location>
</feature>
<dbReference type="SUPFAM" id="SSF46785">
    <property type="entry name" value="Winged helix' DNA-binding domain"/>
    <property type="match status" value="1"/>
</dbReference>
<dbReference type="PATRIC" id="fig|1028800.3.peg.3841"/>
<dbReference type="GeneID" id="24258497"/>
<dbReference type="InterPro" id="IPR036388">
    <property type="entry name" value="WH-like_DNA-bd_sf"/>
</dbReference>
<dbReference type="Proteomes" id="UP000028181">
    <property type="component" value="Chromosome I"/>
</dbReference>
<dbReference type="GO" id="GO:0003677">
    <property type="term" value="F:DNA binding"/>
    <property type="evidence" value="ECO:0007669"/>
    <property type="project" value="UniProtKB-KW"/>
</dbReference>
<evidence type="ECO:0000313" key="6">
    <source>
        <dbReference type="Proteomes" id="UP000028181"/>
    </source>
</evidence>
<dbReference type="Pfam" id="PF01638">
    <property type="entry name" value="HxlR"/>
    <property type="match status" value="1"/>
</dbReference>
<keyword evidence="6" id="KW-1185">Reference proteome</keyword>
<evidence type="ECO:0000256" key="1">
    <source>
        <dbReference type="ARBA" id="ARBA00023015"/>
    </source>
</evidence>
<evidence type="ECO:0000256" key="3">
    <source>
        <dbReference type="ARBA" id="ARBA00023163"/>
    </source>
</evidence>
<dbReference type="HOGENOM" id="CLU_111585_0_0_5"/>
<dbReference type="RefSeq" id="WP_038591035.1">
    <property type="nucleotide sequence ID" value="NZ_HG938353.1"/>
</dbReference>
<dbReference type="PANTHER" id="PTHR33204:SF17">
    <property type="entry name" value="TRANSCRIPTIONAL REGULATORY PROTEIN"/>
    <property type="match status" value="1"/>
</dbReference>